<dbReference type="HOGENOM" id="CLU_115772_1_0_10"/>
<dbReference type="Proteomes" id="UP000002945">
    <property type="component" value="Unassembled WGS sequence"/>
</dbReference>
<proteinExistence type="predicted"/>
<accession>A9DRK0</accession>
<evidence type="ECO:0000259" key="1">
    <source>
        <dbReference type="SMART" id="SM00860"/>
    </source>
</evidence>
<protein>
    <recommendedName>
        <fullName evidence="1">Knr4/Smi1-like domain-containing protein</fullName>
    </recommendedName>
</protein>
<name>A9DRK0_9FLAO</name>
<gene>
    <name evidence="2" type="ORF">KAOT1_16618</name>
</gene>
<dbReference type="Gene3D" id="3.40.1580.10">
    <property type="entry name" value="SMI1/KNR4-like"/>
    <property type="match status" value="1"/>
</dbReference>
<dbReference type="SUPFAM" id="SSF160631">
    <property type="entry name" value="SMI1/KNR4-like"/>
    <property type="match status" value="1"/>
</dbReference>
<comment type="caution">
    <text evidence="2">The sequence shown here is derived from an EMBL/GenBank/DDBJ whole genome shotgun (WGS) entry which is preliminary data.</text>
</comment>
<dbReference type="AlphaFoldDB" id="A9DRK0"/>
<dbReference type="STRING" id="391587.KAOT1_16618"/>
<reference evidence="2 3" key="1">
    <citation type="journal article" date="2011" name="J. Bacteriol.">
        <title>Genome sequence of the algicidal bacterium Kordia algicida OT-1.</title>
        <authorList>
            <person name="Lee H.S."/>
            <person name="Kang S.G."/>
            <person name="Kwon K.K."/>
            <person name="Lee J.H."/>
            <person name="Kim S.J."/>
        </authorList>
    </citation>
    <scope>NUCLEOTIDE SEQUENCE [LARGE SCALE GENOMIC DNA]</scope>
    <source>
        <strain evidence="2 3">OT-1</strain>
    </source>
</reference>
<dbReference type="EMBL" id="ABIB01000003">
    <property type="protein sequence ID" value="EDP96805.1"/>
    <property type="molecule type" value="Genomic_DNA"/>
</dbReference>
<sequence length="135" mass="15649">MRLFKKSSTQVTEEDLQEFENTLGKRLPEDYRQFMKDYNGGIQIKEGNLWYPNYVSEEGELVLKKIHRLEIAISLTEIYDFLPKAVNIGGFFGGIIAMSLSDNDYGNIYIQFSYTDPEKVADSFTEFIEGLEDYD</sequence>
<organism evidence="2 3">
    <name type="scientific">Kordia algicida OT-1</name>
    <dbReference type="NCBI Taxonomy" id="391587"/>
    <lineage>
        <taxon>Bacteria</taxon>
        <taxon>Pseudomonadati</taxon>
        <taxon>Bacteroidota</taxon>
        <taxon>Flavobacteriia</taxon>
        <taxon>Flavobacteriales</taxon>
        <taxon>Flavobacteriaceae</taxon>
        <taxon>Kordia</taxon>
    </lineage>
</organism>
<dbReference type="Pfam" id="PF09346">
    <property type="entry name" value="SMI1_KNR4"/>
    <property type="match status" value="1"/>
</dbReference>
<evidence type="ECO:0000313" key="3">
    <source>
        <dbReference type="Proteomes" id="UP000002945"/>
    </source>
</evidence>
<dbReference type="OrthoDB" id="6637351at2"/>
<keyword evidence="3" id="KW-1185">Reference proteome</keyword>
<feature type="domain" description="Knr4/Smi1-like" evidence="1">
    <location>
        <begin position="10"/>
        <end position="130"/>
    </location>
</feature>
<dbReference type="eggNOG" id="ENOG50316PF">
    <property type="taxonomic scope" value="Bacteria"/>
</dbReference>
<dbReference type="InterPro" id="IPR018958">
    <property type="entry name" value="Knr4/Smi1-like_dom"/>
</dbReference>
<evidence type="ECO:0000313" key="2">
    <source>
        <dbReference type="EMBL" id="EDP96805.1"/>
    </source>
</evidence>
<dbReference type="RefSeq" id="WP_007095859.1">
    <property type="nucleotide sequence ID" value="NZ_CP142125.1"/>
</dbReference>
<dbReference type="InterPro" id="IPR037883">
    <property type="entry name" value="Knr4/Smi1-like_sf"/>
</dbReference>
<dbReference type="SMART" id="SM00860">
    <property type="entry name" value="SMI1_KNR4"/>
    <property type="match status" value="1"/>
</dbReference>